<dbReference type="Proteomes" id="UP000001610">
    <property type="component" value="Unassembled WGS sequence"/>
</dbReference>
<keyword evidence="1" id="KW-0723">Serine/threonine-protein kinase</keyword>
<keyword evidence="4 11" id="KW-0418">Kinase</keyword>
<evidence type="ECO:0000256" key="7">
    <source>
        <dbReference type="PIRSR" id="PIRSR630616-2"/>
    </source>
</evidence>
<evidence type="ECO:0000313" key="11">
    <source>
        <dbReference type="EMBL" id="EGX88016.1"/>
    </source>
</evidence>
<dbReference type="FunCoup" id="G3JTL2">
    <property type="interactions" value="89"/>
</dbReference>
<evidence type="ECO:0000256" key="2">
    <source>
        <dbReference type="ARBA" id="ARBA00022679"/>
    </source>
</evidence>
<keyword evidence="5 7" id="KW-0067">ATP-binding</keyword>
<sequence>MFKYSPGGIMSDAQDSNSRRNESRTRHVFCIGTKRAKPVKPASFDSLNISRPPISPVATPITLSSPAVVLVATPVRNRDTLFRTLPYPAPPSASGIPPARLAVPSPFLLFTTRSFTRRLWPNTRLCRSMTFLSTSSKPAHDDTDADHPRHGQLALNAAQQPSISVEPSQSTPIPVPRHSHLAPPSPYQMATSPIDRAHSPLRLHRDSAEASANALRISTDVISTSTAVTSFPSYRDAMAPNTRNLSPQRNPLNRTNSANSVQLARTPSLKAALTGAFASSNGSSSNISSPVINAMGDVTPLPSPLMSSDSPGPWKRLSLASTSPPQYRSKLDLVGQTMTSNPITLSSQPNSTSPRRKAYINQLQDSAPAPPQPTPSATQKPHHTRNRSVSEYMPDPISIQKRPVVVSGTHTRRDGTEHPDAGLRRESHLAASRGLTPTLTKPPTPPPSASSKDSLDSPVKAQDPSFEYFKARSRSDHKNRRWRSVGFLGRGTFSRVMLATSQIIPDGDGPEMLAGTPAGCRLDRKTLVAVKVCEHGPKGGASEDRVEMSLKRELEIMQAIHHPSLLDLKAWSIEPTRAILVMSFCPGGDLFDVTSAHRKSLTSSLMGRIVAELVSALRYLHQQNIVHRDIKLENVLVNIPPADLANTSTNWATYTHSIIALADFGLSRRITPGEQLETRCGSDDYAPPEVIMGQPYDGRATDAWSLGVLLYALLEARLPFDPHPGMSDAHRMRSRTSHRIARVEWRWVEYAGDDGDHEGNEALFERAGLRGAMHVVEGLLRRARNRWTLDQVAAEPWVSNAVSVDGGIRFREEEAGEEVS</sequence>
<evidence type="ECO:0000259" key="10">
    <source>
        <dbReference type="PROSITE" id="PS50011"/>
    </source>
</evidence>
<feature type="binding site" evidence="7">
    <location>
        <begin position="633"/>
        <end position="634"/>
    </location>
    <ligand>
        <name>ATP</name>
        <dbReference type="ChEBI" id="CHEBI:30616"/>
    </ligand>
</feature>
<dbReference type="OrthoDB" id="410920at2759"/>
<evidence type="ECO:0000313" key="12">
    <source>
        <dbReference type="Proteomes" id="UP000001610"/>
    </source>
</evidence>
<feature type="region of interest" description="Disordered" evidence="9">
    <location>
        <begin position="302"/>
        <end position="327"/>
    </location>
</feature>
<dbReference type="GO" id="GO:0005524">
    <property type="term" value="F:ATP binding"/>
    <property type="evidence" value="ECO:0007669"/>
    <property type="project" value="UniProtKB-KW"/>
</dbReference>
<dbReference type="GO" id="GO:0004674">
    <property type="term" value="F:protein serine/threonine kinase activity"/>
    <property type="evidence" value="ECO:0007669"/>
    <property type="project" value="UniProtKB-KW"/>
</dbReference>
<dbReference type="InParanoid" id="G3JTL2"/>
<feature type="binding site" evidence="7">
    <location>
        <position position="531"/>
    </location>
    <ligand>
        <name>ATP</name>
        <dbReference type="ChEBI" id="CHEBI:30616"/>
    </ligand>
</feature>
<name>G3JTL2_CORMM</name>
<feature type="domain" description="Protein kinase" evidence="10">
    <location>
        <begin position="482"/>
        <end position="798"/>
    </location>
</feature>
<feature type="region of interest" description="Disordered" evidence="9">
    <location>
        <begin position="365"/>
        <end position="474"/>
    </location>
</feature>
<evidence type="ECO:0000256" key="4">
    <source>
        <dbReference type="ARBA" id="ARBA00022777"/>
    </source>
</evidence>
<dbReference type="Pfam" id="PF00069">
    <property type="entry name" value="Pkinase"/>
    <property type="match status" value="1"/>
</dbReference>
<evidence type="ECO:0000256" key="8">
    <source>
        <dbReference type="PIRSR" id="PIRSR630616-3"/>
    </source>
</evidence>
<dbReference type="VEuPathDB" id="FungiDB:CCM_09152"/>
<dbReference type="RefSeq" id="XP_006674349.1">
    <property type="nucleotide sequence ID" value="XM_006674286.1"/>
</dbReference>
<feature type="region of interest" description="Disordered" evidence="9">
    <location>
        <begin position="238"/>
        <end position="261"/>
    </location>
</feature>
<dbReference type="PROSITE" id="PS50011">
    <property type="entry name" value="PROTEIN_KINASE_DOM"/>
    <property type="match status" value="1"/>
</dbReference>
<dbReference type="Gene3D" id="1.10.510.10">
    <property type="entry name" value="Transferase(Phosphotransferase) domain 1"/>
    <property type="match status" value="1"/>
</dbReference>
<evidence type="ECO:0000256" key="5">
    <source>
        <dbReference type="ARBA" id="ARBA00022840"/>
    </source>
</evidence>
<evidence type="ECO:0000256" key="3">
    <source>
        <dbReference type="ARBA" id="ARBA00022741"/>
    </source>
</evidence>
<proteinExistence type="predicted"/>
<dbReference type="PANTHER" id="PTHR24350">
    <property type="entry name" value="SERINE/THREONINE-PROTEIN KINASE IAL-RELATED"/>
    <property type="match status" value="1"/>
</dbReference>
<dbReference type="SUPFAM" id="SSF56112">
    <property type="entry name" value="Protein kinase-like (PK-like)"/>
    <property type="match status" value="1"/>
</dbReference>
<dbReference type="InterPro" id="IPR008271">
    <property type="entry name" value="Ser/Thr_kinase_AS"/>
</dbReference>
<dbReference type="PROSITE" id="PS00108">
    <property type="entry name" value="PROTEIN_KINASE_ST"/>
    <property type="match status" value="1"/>
</dbReference>
<dbReference type="eggNOG" id="KOG0586">
    <property type="taxonomic scope" value="Eukaryota"/>
</dbReference>
<feature type="region of interest" description="Disordered" evidence="9">
    <location>
        <begin position="1"/>
        <end position="25"/>
    </location>
</feature>
<evidence type="ECO:0000256" key="9">
    <source>
        <dbReference type="SAM" id="MobiDB-lite"/>
    </source>
</evidence>
<keyword evidence="3 7" id="KW-0547">Nucleotide-binding</keyword>
<feature type="compositionally biased region" description="Basic and acidic residues" evidence="9">
    <location>
        <begin position="411"/>
        <end position="428"/>
    </location>
</feature>
<evidence type="ECO:0000256" key="1">
    <source>
        <dbReference type="ARBA" id="ARBA00022527"/>
    </source>
</evidence>
<dbReference type="HOGENOM" id="CLU_019271_1_0_1"/>
<dbReference type="InterPro" id="IPR000719">
    <property type="entry name" value="Prot_kinase_dom"/>
</dbReference>
<evidence type="ECO:0000256" key="6">
    <source>
        <dbReference type="PIRSR" id="PIRSR630616-1"/>
    </source>
</evidence>
<feature type="compositionally biased region" description="Low complexity" evidence="9">
    <location>
        <begin position="304"/>
        <end position="313"/>
    </location>
</feature>
<dbReference type="OMA" id="IARCEWA"/>
<dbReference type="EMBL" id="JH126406">
    <property type="protein sequence ID" value="EGX88016.1"/>
    <property type="molecule type" value="Genomic_DNA"/>
</dbReference>
<dbReference type="InterPro" id="IPR011009">
    <property type="entry name" value="Kinase-like_dom_sf"/>
</dbReference>
<dbReference type="FunFam" id="1.10.510.10:FF:000640">
    <property type="entry name" value="Serine/threonine-protein kinase PRR1"/>
    <property type="match status" value="1"/>
</dbReference>
<feature type="active site" description="Proton acceptor" evidence="6">
    <location>
        <position position="629"/>
    </location>
</feature>
<dbReference type="STRING" id="983644.G3JTL2"/>
<reference evidence="11 12" key="1">
    <citation type="journal article" date="2011" name="Genome Biol.">
        <title>Genome sequence of the insect pathogenic fungus Cordyceps militaris, a valued traditional Chinese medicine.</title>
        <authorList>
            <person name="Zheng P."/>
            <person name="Xia Y."/>
            <person name="Xiao G."/>
            <person name="Xiong C."/>
            <person name="Hu X."/>
            <person name="Zhang S."/>
            <person name="Zheng H."/>
            <person name="Huang Y."/>
            <person name="Zhou Y."/>
            <person name="Wang S."/>
            <person name="Zhao G.P."/>
            <person name="Liu X."/>
            <person name="St Leger R.J."/>
            <person name="Wang C."/>
        </authorList>
    </citation>
    <scope>NUCLEOTIDE SEQUENCE [LARGE SCALE GENOMIC DNA]</scope>
    <source>
        <strain evidence="11 12">CM01</strain>
    </source>
</reference>
<keyword evidence="2" id="KW-0808">Transferase</keyword>
<dbReference type="GeneID" id="18171155"/>
<keyword evidence="12" id="KW-1185">Reference proteome</keyword>
<gene>
    <name evidence="11" type="ORF">CCM_09152</name>
</gene>
<accession>G3JTL2</accession>
<dbReference type="AlphaFoldDB" id="G3JTL2"/>
<dbReference type="KEGG" id="cmt:CCM_09152"/>
<feature type="cross-link" description="Glycyl lysine isopeptide (Lys-Gly) (interchain with G-Cter in SUMO2)" evidence="8">
    <location>
        <position position="631"/>
    </location>
</feature>
<dbReference type="InterPro" id="IPR030616">
    <property type="entry name" value="Aur-like"/>
</dbReference>
<dbReference type="SMART" id="SM00220">
    <property type="entry name" value="S_TKc"/>
    <property type="match status" value="1"/>
</dbReference>
<organism evidence="11 12">
    <name type="scientific">Cordyceps militaris (strain CM01)</name>
    <name type="common">Caterpillar fungus</name>
    <dbReference type="NCBI Taxonomy" id="983644"/>
    <lineage>
        <taxon>Eukaryota</taxon>
        <taxon>Fungi</taxon>
        <taxon>Dikarya</taxon>
        <taxon>Ascomycota</taxon>
        <taxon>Pezizomycotina</taxon>
        <taxon>Sordariomycetes</taxon>
        <taxon>Hypocreomycetidae</taxon>
        <taxon>Hypocreales</taxon>
        <taxon>Cordycipitaceae</taxon>
        <taxon>Cordyceps</taxon>
    </lineage>
</organism>
<protein>
    <submittedName>
        <fullName evidence="11">Protein kinase, putative</fullName>
    </submittedName>
</protein>
<feature type="compositionally biased region" description="Polar residues" evidence="9">
    <location>
        <begin position="241"/>
        <end position="261"/>
    </location>
</feature>
<feature type="binding site" evidence="7">
    <location>
        <position position="663"/>
    </location>
    <ligand>
        <name>ATP</name>
        <dbReference type="ChEBI" id="CHEBI:30616"/>
    </ligand>
</feature>